<protein>
    <recommendedName>
        <fullName evidence="1">BTB domain-containing protein</fullName>
    </recommendedName>
</protein>
<organism evidence="2 3">
    <name type="scientific">Pholiota conissans</name>
    <dbReference type="NCBI Taxonomy" id="109636"/>
    <lineage>
        <taxon>Eukaryota</taxon>
        <taxon>Fungi</taxon>
        <taxon>Dikarya</taxon>
        <taxon>Basidiomycota</taxon>
        <taxon>Agaricomycotina</taxon>
        <taxon>Agaricomycetes</taxon>
        <taxon>Agaricomycetidae</taxon>
        <taxon>Agaricales</taxon>
        <taxon>Agaricineae</taxon>
        <taxon>Strophariaceae</taxon>
        <taxon>Pholiota</taxon>
    </lineage>
</organism>
<name>A0A9P5Z8I7_9AGAR</name>
<reference evidence="2" key="1">
    <citation type="submission" date="2020-11" db="EMBL/GenBank/DDBJ databases">
        <authorList>
            <consortium name="DOE Joint Genome Institute"/>
            <person name="Ahrendt S."/>
            <person name="Riley R."/>
            <person name="Andreopoulos W."/>
            <person name="Labutti K."/>
            <person name="Pangilinan J."/>
            <person name="Ruiz-Duenas F.J."/>
            <person name="Barrasa J.M."/>
            <person name="Sanchez-Garcia M."/>
            <person name="Camarero S."/>
            <person name="Miyauchi S."/>
            <person name="Serrano A."/>
            <person name="Linde D."/>
            <person name="Babiker R."/>
            <person name="Drula E."/>
            <person name="Ayuso-Fernandez I."/>
            <person name="Pacheco R."/>
            <person name="Padilla G."/>
            <person name="Ferreira P."/>
            <person name="Barriuso J."/>
            <person name="Kellner H."/>
            <person name="Castanera R."/>
            <person name="Alfaro M."/>
            <person name="Ramirez L."/>
            <person name="Pisabarro A.G."/>
            <person name="Kuo A."/>
            <person name="Tritt A."/>
            <person name="Lipzen A."/>
            <person name="He G."/>
            <person name="Yan M."/>
            <person name="Ng V."/>
            <person name="Cullen D."/>
            <person name="Martin F."/>
            <person name="Rosso M.-N."/>
            <person name="Henrissat B."/>
            <person name="Hibbett D."/>
            <person name="Martinez A.T."/>
            <person name="Grigoriev I.V."/>
        </authorList>
    </citation>
    <scope>NUCLEOTIDE SEQUENCE</scope>
    <source>
        <strain evidence="2">CIRM-BRFM 674</strain>
    </source>
</reference>
<dbReference type="Proteomes" id="UP000807469">
    <property type="component" value="Unassembled WGS sequence"/>
</dbReference>
<feature type="domain" description="BTB" evidence="1">
    <location>
        <begin position="24"/>
        <end position="89"/>
    </location>
</feature>
<evidence type="ECO:0000259" key="1">
    <source>
        <dbReference type="PROSITE" id="PS50097"/>
    </source>
</evidence>
<dbReference type="InterPro" id="IPR000210">
    <property type="entry name" value="BTB/POZ_dom"/>
</dbReference>
<dbReference type="SMART" id="SM00225">
    <property type="entry name" value="BTB"/>
    <property type="match status" value="1"/>
</dbReference>
<proteinExistence type="predicted"/>
<sequence>MGKGNLPPELNGQLVRSDFWFHDGNVVIIAGSAAFKVHRGQLERHSEVFSDLFSIPQPPQQELIDSCPYVELQDCPSDVFYFLSALYDGLYFKKPRASDFPIIAAVLRLSSKYLVEHLRQRCIARLDTDWPSSLTGWDLREQRSTDENGRYMPRDHCAHPILVIELALDMNLPSILPAALYDLSRYGPSKIMTGTISPHTAYERLVIQLHNTPLILERPVRLSRDLLCRTLRGREATQRYMAGFIARELHCRPPAAECLNRADKENPSRPCHESFYFIMLNILRSVGGIACGRDADPLYTLTQASEMLTRTDFSDGQRQCGLKLCQACKTDFAEATAKAREEVWSLLPQWFGFIEGDKSSSLLDMD</sequence>
<dbReference type="OrthoDB" id="3220652at2759"/>
<dbReference type="Pfam" id="PF00651">
    <property type="entry name" value="BTB"/>
    <property type="match status" value="1"/>
</dbReference>
<dbReference type="EMBL" id="MU155159">
    <property type="protein sequence ID" value="KAF9482912.1"/>
    <property type="molecule type" value="Genomic_DNA"/>
</dbReference>
<dbReference type="InterPro" id="IPR011333">
    <property type="entry name" value="SKP1/BTB/POZ_sf"/>
</dbReference>
<dbReference type="AlphaFoldDB" id="A0A9P5Z8I7"/>
<dbReference type="PROSITE" id="PS50097">
    <property type="entry name" value="BTB"/>
    <property type="match status" value="1"/>
</dbReference>
<comment type="caution">
    <text evidence="2">The sequence shown here is derived from an EMBL/GenBank/DDBJ whole genome shotgun (WGS) entry which is preliminary data.</text>
</comment>
<keyword evidence="3" id="KW-1185">Reference proteome</keyword>
<evidence type="ECO:0000313" key="2">
    <source>
        <dbReference type="EMBL" id="KAF9482912.1"/>
    </source>
</evidence>
<dbReference type="Gene3D" id="3.30.710.10">
    <property type="entry name" value="Potassium Channel Kv1.1, Chain A"/>
    <property type="match status" value="1"/>
</dbReference>
<dbReference type="SUPFAM" id="SSF54695">
    <property type="entry name" value="POZ domain"/>
    <property type="match status" value="1"/>
</dbReference>
<gene>
    <name evidence="2" type="ORF">BDN70DRAFT_904417</name>
</gene>
<accession>A0A9P5Z8I7</accession>
<evidence type="ECO:0000313" key="3">
    <source>
        <dbReference type="Proteomes" id="UP000807469"/>
    </source>
</evidence>